<reference evidence="2" key="1">
    <citation type="submission" date="2018-05" db="EMBL/GenBank/DDBJ databases">
        <authorList>
            <person name="Lanie J.A."/>
            <person name="Ng W.-L."/>
            <person name="Kazmierczak K.M."/>
            <person name="Andrzejewski T.M."/>
            <person name="Davidsen T.M."/>
            <person name="Wayne K.J."/>
            <person name="Tettelin H."/>
            <person name="Glass J.I."/>
            <person name="Rusch D."/>
            <person name="Podicherti R."/>
            <person name="Tsui H.-C.T."/>
            <person name="Winkler M.E."/>
        </authorList>
    </citation>
    <scope>NUCLEOTIDE SEQUENCE</scope>
</reference>
<accession>A0A381Q2Y8</accession>
<feature type="region of interest" description="Disordered" evidence="1">
    <location>
        <begin position="1"/>
        <end position="23"/>
    </location>
</feature>
<organism evidence="2">
    <name type="scientific">marine metagenome</name>
    <dbReference type="NCBI Taxonomy" id="408172"/>
    <lineage>
        <taxon>unclassified sequences</taxon>
        <taxon>metagenomes</taxon>
        <taxon>ecological metagenomes</taxon>
    </lineage>
</organism>
<dbReference type="EMBL" id="UINC01001172">
    <property type="protein sequence ID" value="SUZ73264.1"/>
    <property type="molecule type" value="Genomic_DNA"/>
</dbReference>
<sequence>MTSARNDQGVAAEGGQRLSLPDEDDLRGLYYEGGRLPSPSGGFLMVLGVQPEAEGSGSVFLECTSSSLRYRMSVPKATRTERKKVRDLLDDGRDPKCPRHEGQLLTRIRHDLVCPRCGVRYAKAK</sequence>
<proteinExistence type="predicted"/>
<evidence type="ECO:0000256" key="1">
    <source>
        <dbReference type="SAM" id="MobiDB-lite"/>
    </source>
</evidence>
<dbReference type="AlphaFoldDB" id="A0A381Q2Y8"/>
<gene>
    <name evidence="2" type="ORF">METZ01_LOCUS26118</name>
</gene>
<evidence type="ECO:0000313" key="2">
    <source>
        <dbReference type="EMBL" id="SUZ73264.1"/>
    </source>
</evidence>
<protein>
    <submittedName>
        <fullName evidence="2">Uncharacterized protein</fullName>
    </submittedName>
</protein>
<name>A0A381Q2Y8_9ZZZZ</name>